<gene>
    <name evidence="9" type="ORF">CLODIP_2_CD02687</name>
</gene>
<name>A0A8S1DXY5_9INSE</name>
<dbReference type="PANTHER" id="PTHR12837">
    <property type="entry name" value="POLY ADP-RIBOSE GLYCOHYDROLASE"/>
    <property type="match status" value="1"/>
</dbReference>
<comment type="caution">
    <text evidence="9">The sequence shown here is derived from an EMBL/GenBank/DDBJ whole genome shotgun (WGS) entry which is preliminary data.</text>
</comment>
<dbReference type="EC" id="3.2.1.143" evidence="2"/>
<dbReference type="GO" id="GO:0009225">
    <property type="term" value="P:nucleotide-sugar metabolic process"/>
    <property type="evidence" value="ECO:0007669"/>
    <property type="project" value="TreeGrafter"/>
</dbReference>
<dbReference type="Pfam" id="PF20811">
    <property type="entry name" value="PARG_cat_N"/>
    <property type="match status" value="1"/>
</dbReference>
<dbReference type="EMBL" id="CADEPI010001039">
    <property type="protein sequence ID" value="CAB3388962.1"/>
    <property type="molecule type" value="Genomic_DNA"/>
</dbReference>
<evidence type="ECO:0000313" key="9">
    <source>
        <dbReference type="EMBL" id="CAB3388962.1"/>
    </source>
</evidence>
<evidence type="ECO:0000259" key="7">
    <source>
        <dbReference type="Pfam" id="PF05028"/>
    </source>
</evidence>
<dbReference type="Pfam" id="PF05028">
    <property type="entry name" value="PARG_cat_C"/>
    <property type="match status" value="1"/>
</dbReference>
<evidence type="ECO:0000256" key="4">
    <source>
        <dbReference type="PIRSR" id="PIRSR607724-1"/>
    </source>
</evidence>
<evidence type="ECO:0000256" key="3">
    <source>
        <dbReference type="ARBA" id="ARBA00022801"/>
    </source>
</evidence>
<evidence type="ECO:0000313" key="10">
    <source>
        <dbReference type="Proteomes" id="UP000494165"/>
    </source>
</evidence>
<evidence type="ECO:0000256" key="6">
    <source>
        <dbReference type="SAM" id="MobiDB-lite"/>
    </source>
</evidence>
<dbReference type="PANTHER" id="PTHR12837:SF15">
    <property type="entry name" value="POLY(ADP-RIBOSE) GLYCOHYDROLASE"/>
    <property type="match status" value="1"/>
</dbReference>
<feature type="active site" evidence="4">
    <location>
        <position position="375"/>
    </location>
</feature>
<dbReference type="InterPro" id="IPR046372">
    <property type="entry name" value="PARG_cat_C"/>
</dbReference>
<dbReference type="InterPro" id="IPR007724">
    <property type="entry name" value="Poly_GlycHdrlase"/>
</dbReference>
<feature type="binding site" evidence="5">
    <location>
        <position position="360"/>
    </location>
    <ligand>
        <name>substrate</name>
    </ligand>
</feature>
<sequence>MDTSKIATAECPTPTKVEEFRLWAEENAKNYTFAVFLNEMHKRFLSLYVESGDDERAVLVELLRLAGNRATRLFRFKMSSPYNGNKGRRRGPTQKPSLEGMFDESNDDAGDRWSKNPSRPLVGASEQHKRIVTMPFPTYQNGIYDFQARCPAEVKAKFDQLNSFSGKEHTAQLEQIVKKHTPEYEKFNFNVLRNALGHLPDASRSQYFDRIFPGIVSLAKDLPGKLSHRPLVFLTPGVTLELRRDEIACLLANAYLCTFPYRDLFTSTLPTVNFITLFSGQPGKDKRESAKVEKLKCLFAYFSKAMEFGPEGEEKVSFSKVALNEKPDWENSQKPMKTFNIEELEGKIEDFEGIQVDFANKLIGGGVIGRGCQQEEIRFITCPELIAARLFTEQLEDNEALVITNFWQYSDHSGYQDDFKYEGPFTGSNDGKRTLAAIDASDFSNTNDSKLEGLWLQSEDHTSRQYLKQVIDRDLNKAYTGFLCQELDQSLHIATGNWGGGSFKGDPLLKAMIQHVAASEASRELHYYPYHDISLKEMLEGSALATRSKGTVGEAYHELLNYAKEKNPYPSAF</sequence>
<dbReference type="GO" id="GO:0005737">
    <property type="term" value="C:cytoplasm"/>
    <property type="evidence" value="ECO:0007669"/>
    <property type="project" value="TreeGrafter"/>
</dbReference>
<dbReference type="InterPro" id="IPR048362">
    <property type="entry name" value="PARG_helical"/>
</dbReference>
<feature type="active site" evidence="4">
    <location>
        <position position="357"/>
    </location>
</feature>
<dbReference type="Proteomes" id="UP000494165">
    <property type="component" value="Unassembled WGS sequence"/>
</dbReference>
<organism evidence="9 10">
    <name type="scientific">Cloeon dipterum</name>
    <dbReference type="NCBI Taxonomy" id="197152"/>
    <lineage>
        <taxon>Eukaryota</taxon>
        <taxon>Metazoa</taxon>
        <taxon>Ecdysozoa</taxon>
        <taxon>Arthropoda</taxon>
        <taxon>Hexapoda</taxon>
        <taxon>Insecta</taxon>
        <taxon>Pterygota</taxon>
        <taxon>Palaeoptera</taxon>
        <taxon>Ephemeroptera</taxon>
        <taxon>Pisciforma</taxon>
        <taxon>Baetidae</taxon>
        <taxon>Cloeon</taxon>
    </lineage>
</organism>
<accession>A0A8S1DXY5</accession>
<feature type="domain" description="PARG catalytic Macro" evidence="7">
    <location>
        <begin position="327"/>
        <end position="536"/>
    </location>
</feature>
<feature type="domain" description="PARG helical" evidence="8">
    <location>
        <begin position="201"/>
        <end position="319"/>
    </location>
</feature>
<dbReference type="AlphaFoldDB" id="A0A8S1DXY5"/>
<feature type="region of interest" description="Disordered" evidence="6">
    <location>
        <begin position="81"/>
        <end position="121"/>
    </location>
</feature>
<keyword evidence="10" id="KW-1185">Reference proteome</keyword>
<proteinExistence type="inferred from homology"/>
<dbReference type="GO" id="GO:0005975">
    <property type="term" value="P:carbohydrate metabolic process"/>
    <property type="evidence" value="ECO:0007669"/>
    <property type="project" value="InterPro"/>
</dbReference>
<dbReference type="GO" id="GO:0005634">
    <property type="term" value="C:nucleus"/>
    <property type="evidence" value="ECO:0007669"/>
    <property type="project" value="TreeGrafter"/>
</dbReference>
<feature type="binding site" evidence="5">
    <location>
        <position position="415"/>
    </location>
    <ligand>
        <name>substrate</name>
    </ligand>
</feature>
<reference evidence="9 10" key="1">
    <citation type="submission" date="2020-04" db="EMBL/GenBank/DDBJ databases">
        <authorList>
            <person name="Alioto T."/>
            <person name="Alioto T."/>
            <person name="Gomez Garrido J."/>
        </authorList>
    </citation>
    <scope>NUCLEOTIDE SEQUENCE [LARGE SCALE GENOMIC DNA]</scope>
</reference>
<protein>
    <recommendedName>
        <fullName evidence="2">poly(ADP-ribose) glycohydrolase</fullName>
        <ecNumber evidence="2">3.2.1.143</ecNumber>
    </recommendedName>
</protein>
<dbReference type="GO" id="GO:1990966">
    <property type="term" value="P:ATP generation from poly-ADP-D-ribose"/>
    <property type="evidence" value="ECO:0007669"/>
    <property type="project" value="TreeGrafter"/>
</dbReference>
<feature type="binding site" evidence="5">
    <location>
        <position position="374"/>
    </location>
    <ligand>
        <name>substrate</name>
    </ligand>
</feature>
<keyword evidence="3" id="KW-0378">Hydrolase</keyword>
<dbReference type="OrthoDB" id="6154436at2759"/>
<evidence type="ECO:0000256" key="5">
    <source>
        <dbReference type="PIRSR" id="PIRSR607724-2"/>
    </source>
</evidence>
<dbReference type="GO" id="GO:0006282">
    <property type="term" value="P:regulation of DNA repair"/>
    <property type="evidence" value="ECO:0007669"/>
    <property type="project" value="InterPro"/>
</dbReference>
<feature type="active site" evidence="4">
    <location>
        <position position="376"/>
    </location>
</feature>
<evidence type="ECO:0000256" key="2">
    <source>
        <dbReference type="ARBA" id="ARBA00012255"/>
    </source>
</evidence>
<evidence type="ECO:0000256" key="1">
    <source>
        <dbReference type="ARBA" id="ARBA00009545"/>
    </source>
</evidence>
<evidence type="ECO:0000259" key="8">
    <source>
        <dbReference type="Pfam" id="PF20811"/>
    </source>
</evidence>
<comment type="similarity">
    <text evidence="1">Belongs to the poly(ADP-ribose) glycohydrolase family.</text>
</comment>
<dbReference type="GO" id="GO:0004649">
    <property type="term" value="F:poly(ADP-ribose) glycohydrolase activity"/>
    <property type="evidence" value="ECO:0007669"/>
    <property type="project" value="UniProtKB-EC"/>
</dbReference>